<dbReference type="Gene3D" id="3.30.1310.20">
    <property type="entry name" value="PRTase-like"/>
    <property type="match status" value="1"/>
</dbReference>
<proteinExistence type="predicted"/>
<evidence type="ECO:0000313" key="3">
    <source>
        <dbReference type="Proteomes" id="UP000700059"/>
    </source>
</evidence>
<organism evidence="2 3">
    <name type="scientific">Helicobacter turcicus</name>
    <dbReference type="NCBI Taxonomy" id="2867412"/>
    <lineage>
        <taxon>Bacteria</taxon>
        <taxon>Pseudomonadati</taxon>
        <taxon>Campylobacterota</taxon>
        <taxon>Epsilonproteobacteria</taxon>
        <taxon>Campylobacterales</taxon>
        <taxon>Helicobacteraceae</taxon>
        <taxon>Helicobacter</taxon>
    </lineage>
</organism>
<name>A0ABS7JP52_9HELI</name>
<dbReference type="SUPFAM" id="SSF53271">
    <property type="entry name" value="PRTase-like"/>
    <property type="match status" value="1"/>
</dbReference>
<dbReference type="Pfam" id="PF00156">
    <property type="entry name" value="Pribosyltran"/>
    <property type="match status" value="1"/>
</dbReference>
<dbReference type="CDD" id="cd06223">
    <property type="entry name" value="PRTases_typeI"/>
    <property type="match status" value="1"/>
</dbReference>
<dbReference type="Gene3D" id="3.40.50.2020">
    <property type="match status" value="1"/>
</dbReference>
<dbReference type="EMBL" id="JAIGYQ010000009">
    <property type="protein sequence ID" value="MBX7491181.1"/>
    <property type="molecule type" value="Genomic_DNA"/>
</dbReference>
<keyword evidence="3" id="KW-1185">Reference proteome</keyword>
<accession>A0ABS7JP52</accession>
<evidence type="ECO:0000313" key="2">
    <source>
        <dbReference type="EMBL" id="MBX7491181.1"/>
    </source>
</evidence>
<dbReference type="InterPro" id="IPR000836">
    <property type="entry name" value="PRTase_dom"/>
</dbReference>
<feature type="domain" description="Phosphoribosyltransferase" evidence="1">
    <location>
        <begin position="35"/>
        <end position="190"/>
    </location>
</feature>
<reference evidence="2 3" key="1">
    <citation type="submission" date="2021-08" db="EMBL/GenBank/DDBJ databases">
        <title>Helicobacter spp. isolated from feces of Anatolian Ground Squirrel (Spermophilus xanthoprymnus) in Turkey.</title>
        <authorList>
            <person name="Aydin F."/>
            <person name="Abay S."/>
            <person name="Kayman T."/>
            <person name="Karakaya E."/>
            <person name="Saticioglu I.B."/>
        </authorList>
    </citation>
    <scope>NUCLEOTIDE SEQUENCE [LARGE SCALE GENOMIC DNA]</scope>
    <source>
        <strain evidence="2 3">Faydin-H70</strain>
    </source>
</reference>
<dbReference type="Proteomes" id="UP000700059">
    <property type="component" value="Unassembled WGS sequence"/>
</dbReference>
<gene>
    <name evidence="2" type="ORF">K4G57_06860</name>
</gene>
<dbReference type="InterPro" id="IPR029057">
    <property type="entry name" value="PRTase-like"/>
</dbReference>
<evidence type="ECO:0000259" key="1">
    <source>
        <dbReference type="Pfam" id="PF00156"/>
    </source>
</evidence>
<dbReference type="RefSeq" id="WP_221532446.1">
    <property type="nucleotide sequence ID" value="NZ_JAIGYP010000009.1"/>
</dbReference>
<protein>
    <recommendedName>
        <fullName evidence="1">Phosphoribosyltransferase domain-containing protein</fullName>
    </recommendedName>
</protein>
<sequence>MQSIQNIIGSAIPNTQRSNATHSTRRKILFENRDDALQKLLSNMPLSFFERQDCIVVGISFDGIYFAYRLAQTIKAPLAFLFTSQILAPNNPECEIAMATETHDVVINEPLVRSFGISLDYIYGEVQRQYEDKMLPLIYQYRKGNPLISFKGKRVLIVDEGINSGLTALSAIKSVVTLRAKTVYFACPVAPYDVAEIMEEATDGIFCLYKSKDFVDIGYYYKDYPPIETATIEEVFSKIQGE</sequence>
<comment type="caution">
    <text evidence="2">The sequence shown here is derived from an EMBL/GenBank/DDBJ whole genome shotgun (WGS) entry which is preliminary data.</text>
</comment>